<dbReference type="PANTHER" id="PTHR42751:SF3">
    <property type="entry name" value="SODIUM_GLUTAMATE SYMPORTER"/>
    <property type="match status" value="1"/>
</dbReference>
<evidence type="ECO:0000313" key="10">
    <source>
        <dbReference type="EMBL" id="APH38893.1"/>
    </source>
</evidence>
<accession>A0A1L3Q233</accession>
<comment type="subcellular location">
    <subcellularLocation>
        <location evidence="1">Membrane</location>
        <topology evidence="1">Multi-pass membrane protein</topology>
    </subcellularLocation>
</comment>
<dbReference type="InterPro" id="IPR006037">
    <property type="entry name" value="RCK_C"/>
</dbReference>
<evidence type="ECO:0000313" key="14">
    <source>
        <dbReference type="Proteomes" id="UP000198669"/>
    </source>
</evidence>
<evidence type="ECO:0000256" key="7">
    <source>
        <dbReference type="SAM" id="Phobius"/>
    </source>
</evidence>
<keyword evidence="13" id="KW-1185">Reference proteome</keyword>
<feature type="transmembrane region" description="Helical" evidence="7">
    <location>
        <begin position="270"/>
        <end position="289"/>
    </location>
</feature>
<feature type="transmembrane region" description="Helical" evidence="7">
    <location>
        <begin position="55"/>
        <end position="74"/>
    </location>
</feature>
<evidence type="ECO:0000313" key="13">
    <source>
        <dbReference type="Proteomes" id="UP000186879"/>
    </source>
</evidence>
<feature type="transmembrane region" description="Helical" evidence="7">
    <location>
        <begin position="147"/>
        <end position="168"/>
    </location>
</feature>
<feature type="domain" description="RCK N-terminal" evidence="8">
    <location>
        <begin position="413"/>
        <end position="530"/>
    </location>
</feature>
<evidence type="ECO:0000256" key="3">
    <source>
        <dbReference type="ARBA" id="ARBA00022448"/>
    </source>
</evidence>
<keyword evidence="4 7" id="KW-0812">Transmembrane</keyword>
<evidence type="ECO:0000313" key="11">
    <source>
        <dbReference type="EMBL" id="RNI07480.1"/>
    </source>
</evidence>
<dbReference type="RefSeq" id="WP_072561334.1">
    <property type="nucleotide sequence ID" value="NZ_CP017921.1"/>
</dbReference>
<dbReference type="Pfam" id="PF02080">
    <property type="entry name" value="TrkA_C"/>
    <property type="match status" value="1"/>
</dbReference>
<evidence type="ECO:0000256" key="6">
    <source>
        <dbReference type="ARBA" id="ARBA00023136"/>
    </source>
</evidence>
<feature type="transmembrane region" description="Helical" evidence="7">
    <location>
        <begin position="86"/>
        <end position="110"/>
    </location>
</feature>
<keyword evidence="5 7" id="KW-1133">Transmembrane helix</keyword>
<evidence type="ECO:0000256" key="4">
    <source>
        <dbReference type="ARBA" id="ARBA00022692"/>
    </source>
</evidence>
<dbReference type="Gene3D" id="1.20.1530.20">
    <property type="match status" value="1"/>
</dbReference>
<protein>
    <submittedName>
        <fullName evidence="12">Kef-type potassium/proton antiporter, CPA2 family</fullName>
    </submittedName>
    <submittedName>
        <fullName evidence="10">Potassium transporter KefB</fullName>
    </submittedName>
</protein>
<dbReference type="GO" id="GO:1902600">
    <property type="term" value="P:proton transmembrane transport"/>
    <property type="evidence" value="ECO:0007669"/>
    <property type="project" value="InterPro"/>
</dbReference>
<evidence type="ECO:0000256" key="1">
    <source>
        <dbReference type="ARBA" id="ARBA00004141"/>
    </source>
</evidence>
<dbReference type="InterPro" id="IPR038770">
    <property type="entry name" value="Na+/solute_symporter_sf"/>
</dbReference>
<dbReference type="EMBL" id="FNMU01000004">
    <property type="protein sequence ID" value="SDW67903.1"/>
    <property type="molecule type" value="Genomic_DNA"/>
</dbReference>
<comment type="similarity">
    <text evidence="2">Belongs to the monovalent cation:proton antiporter 2 (CPA2) transporter (TC 2.A.37) family.</text>
</comment>
<dbReference type="InterPro" id="IPR036291">
    <property type="entry name" value="NAD(P)-bd_dom_sf"/>
</dbReference>
<dbReference type="Pfam" id="PF02254">
    <property type="entry name" value="TrkA_N"/>
    <property type="match status" value="1"/>
</dbReference>
<dbReference type="EMBL" id="RJJG01000008">
    <property type="protein sequence ID" value="RNI07480.1"/>
    <property type="molecule type" value="Genomic_DNA"/>
</dbReference>
<reference evidence="12 14" key="2">
    <citation type="submission" date="2016-10" db="EMBL/GenBank/DDBJ databases">
        <authorList>
            <person name="de Groot N.N."/>
        </authorList>
    </citation>
    <scope>NUCLEOTIDE SEQUENCE [LARGE SCALE GENOMIC DNA]</scope>
    <source>
        <strain evidence="12 14">Z-7982</strain>
    </source>
</reference>
<dbReference type="Proteomes" id="UP000186879">
    <property type="component" value="Chromosome"/>
</dbReference>
<dbReference type="InterPro" id="IPR003148">
    <property type="entry name" value="RCK_N"/>
</dbReference>
<dbReference type="OrthoDB" id="43518at2157"/>
<name>A0A1L3Q233_9EURY</name>
<dbReference type="EMBL" id="CP017921">
    <property type="protein sequence ID" value="APH38893.1"/>
    <property type="molecule type" value="Genomic_DNA"/>
</dbReference>
<evidence type="ECO:0000256" key="5">
    <source>
        <dbReference type="ARBA" id="ARBA00022989"/>
    </source>
</evidence>
<evidence type="ECO:0000313" key="15">
    <source>
        <dbReference type="Proteomes" id="UP000267921"/>
    </source>
</evidence>
<dbReference type="GO" id="GO:0006813">
    <property type="term" value="P:potassium ion transport"/>
    <property type="evidence" value="ECO:0007669"/>
    <property type="project" value="InterPro"/>
</dbReference>
<dbReference type="Gene3D" id="3.30.70.1450">
    <property type="entry name" value="Regulator of K+ conductance, C-terminal domain"/>
    <property type="match status" value="1"/>
</dbReference>
<dbReference type="STRING" id="2177.BHR79_04895"/>
<dbReference type="SUPFAM" id="SSF116726">
    <property type="entry name" value="TrkA C-terminal domain-like"/>
    <property type="match status" value="1"/>
</dbReference>
<feature type="transmembrane region" description="Helical" evidence="7">
    <location>
        <begin position="116"/>
        <end position="135"/>
    </location>
</feature>
<keyword evidence="6 7" id="KW-0472">Membrane</keyword>
<feature type="transmembrane region" description="Helical" evidence="7">
    <location>
        <begin position="296"/>
        <end position="319"/>
    </location>
</feature>
<feature type="transmembrane region" description="Helical" evidence="7">
    <location>
        <begin position="30"/>
        <end position="49"/>
    </location>
</feature>
<feature type="transmembrane region" description="Helical" evidence="7">
    <location>
        <begin position="180"/>
        <end position="202"/>
    </location>
</feature>
<organism evidence="10 13">
    <name type="scientific">Methanohalophilus halophilus</name>
    <dbReference type="NCBI Taxonomy" id="2177"/>
    <lineage>
        <taxon>Archaea</taxon>
        <taxon>Methanobacteriati</taxon>
        <taxon>Methanobacteriota</taxon>
        <taxon>Stenosarchaea group</taxon>
        <taxon>Methanomicrobia</taxon>
        <taxon>Methanosarcinales</taxon>
        <taxon>Methanosarcinaceae</taxon>
        <taxon>Methanohalophilus</taxon>
    </lineage>
</organism>
<dbReference type="InterPro" id="IPR006153">
    <property type="entry name" value="Cation/H_exchanger_TM"/>
</dbReference>
<evidence type="ECO:0000259" key="8">
    <source>
        <dbReference type="PROSITE" id="PS51201"/>
    </source>
</evidence>
<evidence type="ECO:0000259" key="9">
    <source>
        <dbReference type="PROSITE" id="PS51202"/>
    </source>
</evidence>
<dbReference type="SUPFAM" id="SSF51735">
    <property type="entry name" value="NAD(P)-binding Rossmann-fold domains"/>
    <property type="match status" value="1"/>
</dbReference>
<dbReference type="AlphaFoldDB" id="A0A1L3Q233"/>
<feature type="transmembrane region" description="Helical" evidence="7">
    <location>
        <begin position="217"/>
        <end position="250"/>
    </location>
</feature>
<feature type="transmembrane region" description="Helical" evidence="7">
    <location>
        <begin position="6"/>
        <end position="23"/>
    </location>
</feature>
<reference evidence="11 15" key="3">
    <citation type="submission" date="2018-10" db="EMBL/GenBank/DDBJ databases">
        <title>Cultivation of a novel Methanohalophilus strain from Kebrit Deep of the Red Sea and a genomic comparison of members of the genus Methanohalophilus.</title>
        <authorList>
            <person name="Guan Y."/>
            <person name="Ngugi D.K."/>
            <person name="Stingl U."/>
        </authorList>
    </citation>
    <scope>NUCLEOTIDE SEQUENCE [LARGE SCALE GENOMIC DNA]</scope>
    <source>
        <strain evidence="11 15">DSM 3094</strain>
    </source>
</reference>
<dbReference type="InterPro" id="IPR036721">
    <property type="entry name" value="RCK_C_sf"/>
</dbReference>
<dbReference type="KEGG" id="mhaz:BHR79_04895"/>
<evidence type="ECO:0000313" key="12">
    <source>
        <dbReference type="EMBL" id="SDW67903.1"/>
    </source>
</evidence>
<dbReference type="Proteomes" id="UP000267921">
    <property type="component" value="Unassembled WGS sequence"/>
</dbReference>
<feature type="domain" description="RCK C-terminal" evidence="9">
    <location>
        <begin position="579"/>
        <end position="663"/>
    </location>
</feature>
<dbReference type="Gene3D" id="3.40.50.720">
    <property type="entry name" value="NAD(P)-binding Rossmann-like Domain"/>
    <property type="match status" value="1"/>
</dbReference>
<dbReference type="PANTHER" id="PTHR42751">
    <property type="entry name" value="SODIUM/HYDROGEN EXCHANGER FAMILY/TRKA DOMAIN PROTEIN"/>
    <property type="match status" value="1"/>
</dbReference>
<dbReference type="PROSITE" id="PS51201">
    <property type="entry name" value="RCK_N"/>
    <property type="match status" value="1"/>
</dbReference>
<keyword evidence="3" id="KW-0813">Transport</keyword>
<sequence length="674" mass="74387">MESAILNDIIIIFGISIFVLYVCNKLHISIIVGFLVTGILVGPYGLGFINNPDDINILAEIGIILLLFTIGVELSLKELWNMKRSVVLGGGLQVLFTTLGTLFAATYLGFGFSESLFLGFLISLSSTAIVLKTLQKRAELHSLHGRTILSILLFQDVIVVAMIVATPFLAGVGGNDANSIFMILLKSLAIIIFIMFFARWLIPHILYHIAKTRNPELFLLSVIVICLSIAMLTYSAGLSLALGAFLAGLVISESEYSHQALNNILPFKDVFLSIFFVSIGMLLNVQFFLENPLLILLVTIGVMLFKGVVSGFVSMVLGYPLRNSILTGMALAQVGEFSFVLSKFGVEYGLLDNYLYQMFLDISILTMAVTSFSISYSPSVAANVLKLPIPHQLKCGFARKDVTKMYDKKEKMSSHLIIVGFGFNGKTVAKAAKAAGIPYLVIETNPESVREGISKGENIFYGDATQEGVLEQADIDSAKIMIVGISDATATRRVIWLAREMNPNIHIIARTRYLQEMGPLYEQGANEVIPEEFETSVEIFVRLLRRYLVPEDQIKKFIEDARSGGYDMFRSVSSDPLNFEQMQFDIPDVNIVSLRVPLGADVVGMTLEDLSLRQRFGITVLAIRRGLETITNPGGDVRILEGDILVLLGSHEDMKEIGDFFTDLSEKNTKNTEE</sequence>
<reference evidence="10 13" key="1">
    <citation type="submission" date="2016-10" db="EMBL/GenBank/DDBJ databases">
        <title>Methanohalophilus halophilus.</title>
        <authorList>
            <person name="L'haridon S."/>
        </authorList>
    </citation>
    <scope>NUCLEOTIDE SEQUENCE [LARGE SCALE GENOMIC DNA]</scope>
    <source>
        <strain evidence="10 13">Z-7982</strain>
    </source>
</reference>
<dbReference type="PROSITE" id="PS51202">
    <property type="entry name" value="RCK_C"/>
    <property type="match status" value="1"/>
</dbReference>
<dbReference type="GO" id="GO:0008324">
    <property type="term" value="F:monoatomic cation transmembrane transporter activity"/>
    <property type="evidence" value="ECO:0007669"/>
    <property type="project" value="InterPro"/>
</dbReference>
<dbReference type="Pfam" id="PF00999">
    <property type="entry name" value="Na_H_Exchanger"/>
    <property type="match status" value="1"/>
</dbReference>
<evidence type="ECO:0000256" key="2">
    <source>
        <dbReference type="ARBA" id="ARBA00005551"/>
    </source>
</evidence>
<dbReference type="GO" id="GO:0016020">
    <property type="term" value="C:membrane"/>
    <property type="evidence" value="ECO:0007669"/>
    <property type="project" value="UniProtKB-SubCell"/>
</dbReference>
<dbReference type="GO" id="GO:0015297">
    <property type="term" value="F:antiporter activity"/>
    <property type="evidence" value="ECO:0007669"/>
    <property type="project" value="InterPro"/>
</dbReference>
<proteinExistence type="inferred from homology"/>
<dbReference type="Proteomes" id="UP000198669">
    <property type="component" value="Unassembled WGS sequence"/>
</dbReference>
<dbReference type="GeneID" id="30583077"/>
<gene>
    <name evidence="10" type="ORF">BHR79_04895</name>
    <name evidence="11" type="ORF">EFE40_09830</name>
    <name evidence="12" type="ORF">SAMN04515625_1393</name>
</gene>